<protein>
    <recommendedName>
        <fullName evidence="4 9">Acetolactate synthase</fullName>
        <ecNumber evidence="4 9">2.2.1.6</ecNumber>
    </recommendedName>
</protein>
<dbReference type="GO" id="GO:0009097">
    <property type="term" value="P:isoleucine biosynthetic process"/>
    <property type="evidence" value="ECO:0007669"/>
    <property type="project" value="UniProtKB-UniPathway"/>
</dbReference>
<accession>A0A845T883</accession>
<feature type="domain" description="Thiamine pyrophosphate enzyme TPP-binding" evidence="11">
    <location>
        <begin position="380"/>
        <end position="527"/>
    </location>
</feature>
<evidence type="ECO:0000259" key="12">
    <source>
        <dbReference type="Pfam" id="PF02776"/>
    </source>
</evidence>
<dbReference type="RefSeq" id="WP_160209720.1">
    <property type="nucleotide sequence ID" value="NZ_JANJZM010000004.1"/>
</dbReference>
<dbReference type="GO" id="GO:0003984">
    <property type="term" value="F:acetolactate synthase activity"/>
    <property type="evidence" value="ECO:0007669"/>
    <property type="project" value="UniProtKB-EC"/>
</dbReference>
<keyword evidence="9" id="KW-0479">Metal-binding</keyword>
<comment type="catalytic activity">
    <reaction evidence="8 9">
        <text>2 pyruvate + H(+) = (2S)-2-acetolactate + CO2</text>
        <dbReference type="Rhea" id="RHEA:25249"/>
        <dbReference type="ChEBI" id="CHEBI:15361"/>
        <dbReference type="ChEBI" id="CHEBI:15378"/>
        <dbReference type="ChEBI" id="CHEBI:16526"/>
        <dbReference type="ChEBI" id="CHEBI:58476"/>
        <dbReference type="EC" id="2.2.1.6"/>
    </reaction>
</comment>
<dbReference type="OrthoDB" id="4494979at2"/>
<evidence type="ECO:0000256" key="5">
    <source>
        <dbReference type="ARBA" id="ARBA00022605"/>
    </source>
</evidence>
<dbReference type="InterPro" id="IPR012000">
    <property type="entry name" value="Thiamin_PyroP_enz_cen_dom"/>
</dbReference>
<dbReference type="EMBL" id="VIQT01000021">
    <property type="protein sequence ID" value="NDO40551.1"/>
    <property type="molecule type" value="Genomic_DNA"/>
</dbReference>
<keyword evidence="9 14" id="KW-0808">Transferase</keyword>
<comment type="caution">
    <text evidence="14">The sequence shown here is derived from an EMBL/GenBank/DDBJ whole genome shotgun (WGS) entry which is preliminary data.</text>
</comment>
<evidence type="ECO:0000313" key="16">
    <source>
        <dbReference type="Proteomes" id="UP000462501"/>
    </source>
</evidence>
<proteinExistence type="inferred from homology"/>
<keyword evidence="9" id="KW-0460">Magnesium</keyword>
<keyword evidence="7 9" id="KW-0100">Branched-chain amino acid biosynthesis</keyword>
<comment type="pathway">
    <text evidence="2 9">Amino-acid biosynthesis; L-valine biosynthesis; L-valine from pyruvate: step 1/4.</text>
</comment>
<dbReference type="GO" id="GO:0000287">
    <property type="term" value="F:magnesium ion binding"/>
    <property type="evidence" value="ECO:0007669"/>
    <property type="project" value="UniProtKB-UniRule"/>
</dbReference>
<dbReference type="NCBIfam" id="TIGR00118">
    <property type="entry name" value="acolac_lg"/>
    <property type="match status" value="1"/>
</dbReference>
<evidence type="ECO:0000313" key="13">
    <source>
        <dbReference type="EMBL" id="NBI78895.1"/>
    </source>
</evidence>
<dbReference type="InterPro" id="IPR029061">
    <property type="entry name" value="THDP-binding"/>
</dbReference>
<dbReference type="FunFam" id="3.40.50.970:FF:000007">
    <property type="entry name" value="Acetolactate synthase"/>
    <property type="match status" value="1"/>
</dbReference>
<organism evidence="14 16">
    <name type="scientific">Anaerotruncus colihominis</name>
    <dbReference type="NCBI Taxonomy" id="169435"/>
    <lineage>
        <taxon>Bacteria</taxon>
        <taxon>Bacillati</taxon>
        <taxon>Bacillota</taxon>
        <taxon>Clostridia</taxon>
        <taxon>Eubacteriales</taxon>
        <taxon>Oscillospiraceae</taxon>
        <taxon>Anaerotruncus</taxon>
    </lineage>
</organism>
<evidence type="ECO:0000256" key="3">
    <source>
        <dbReference type="ARBA" id="ARBA00007812"/>
    </source>
</evidence>
<dbReference type="SUPFAM" id="SSF52518">
    <property type="entry name" value="Thiamin diphosphate-binding fold (THDP-binding)"/>
    <property type="match status" value="2"/>
</dbReference>
<dbReference type="InterPro" id="IPR012846">
    <property type="entry name" value="Acetolactate_synth_lsu"/>
</dbReference>
<dbReference type="Gene3D" id="3.40.50.970">
    <property type="match status" value="2"/>
</dbReference>
<dbReference type="InterPro" id="IPR045229">
    <property type="entry name" value="TPP_enz"/>
</dbReference>
<dbReference type="InterPro" id="IPR012001">
    <property type="entry name" value="Thiamin_PyroP_enz_TPP-bd_dom"/>
</dbReference>
<dbReference type="GO" id="GO:0009099">
    <property type="term" value="P:L-valine biosynthetic process"/>
    <property type="evidence" value="ECO:0007669"/>
    <property type="project" value="UniProtKB-UniPathway"/>
</dbReference>
<dbReference type="Pfam" id="PF02776">
    <property type="entry name" value="TPP_enzyme_N"/>
    <property type="match status" value="1"/>
</dbReference>
<dbReference type="EC" id="2.2.1.6" evidence="4 9"/>
<sequence length="536" mass="56439">MISGAQAMVNCLEAQGVTVVFGYPGAAICPFYDCLAQSGIRHILVRSEQNAGHAASGYARVAGRPGVCIATSGPGATNLLTALATAYADSIPIVAITGQVETSLLGRDVFQEVDTTGAASPFIKYSYLVEDARDIPRVFREAFYIASTGRPGPVLIDIPVDIQRAQLDFVYPEMVSIRGYKPRIQGHSGQIERVSKALCAAKRPLLVVGGGAIGARGSVRALCESCGLPAVSTMMGIGTLPSKHPLYFGMLGQSGSDAANEAVGQSDLLMILGARAGNRAVGRPGCLGADKTVIHIDIDTAEIGKNVGTTIPLVGDAASVLAQLCERQPHGDWQAWRDWLCARRTAPPAASGAGCGFVDPEAFVRLLSQELDDDAVYVSDVGQNQIWSAKNYDARDGLFLTTGGMGTMGYALPAAIGARLAAPERQVAAVCGDGAFQMEMMELATANQHGVTVKLVVMNNQMLGMVREIQRDGYGGRETAVALGGGPEIEKLAEAYHLQYLCLDAMEHAHETVRAFLDAEGSCILECAVDPRAATH</sequence>
<dbReference type="GO" id="GO:0050660">
    <property type="term" value="F:flavin adenine dinucleotide binding"/>
    <property type="evidence" value="ECO:0007669"/>
    <property type="project" value="InterPro"/>
</dbReference>
<dbReference type="Proteomes" id="UP000462501">
    <property type="component" value="Unassembled WGS sequence"/>
</dbReference>
<dbReference type="Pfam" id="PF00205">
    <property type="entry name" value="TPP_enzyme_M"/>
    <property type="match status" value="1"/>
</dbReference>
<name>A0A845T883_9FIRM</name>
<feature type="domain" description="Thiamine pyrophosphate enzyme N-terminal TPP-binding" evidence="12">
    <location>
        <begin position="3"/>
        <end position="116"/>
    </location>
</feature>
<dbReference type="Pfam" id="PF02775">
    <property type="entry name" value="TPP_enzyme_C"/>
    <property type="match status" value="1"/>
</dbReference>
<dbReference type="InterPro" id="IPR011766">
    <property type="entry name" value="TPP_enzyme_TPP-bd"/>
</dbReference>
<dbReference type="CDD" id="cd07035">
    <property type="entry name" value="TPP_PYR_POX_like"/>
    <property type="match status" value="1"/>
</dbReference>
<dbReference type="InterPro" id="IPR029035">
    <property type="entry name" value="DHS-like_NAD/FAD-binding_dom"/>
</dbReference>
<evidence type="ECO:0000256" key="8">
    <source>
        <dbReference type="ARBA" id="ARBA00048670"/>
    </source>
</evidence>
<reference evidence="13 15" key="1">
    <citation type="submission" date="2018-08" db="EMBL/GenBank/DDBJ databases">
        <title>Murine metabolic-syndrome-specific gut microbial biobank.</title>
        <authorList>
            <person name="Liu C."/>
        </authorList>
    </citation>
    <scope>NUCLEOTIDE SEQUENCE [LARGE SCALE GENOMIC DNA]</scope>
    <source>
        <strain evidence="13 15">X69</strain>
    </source>
</reference>
<evidence type="ECO:0000256" key="7">
    <source>
        <dbReference type="ARBA" id="ARBA00023304"/>
    </source>
</evidence>
<evidence type="ECO:0000256" key="1">
    <source>
        <dbReference type="ARBA" id="ARBA00004974"/>
    </source>
</evidence>
<dbReference type="GO" id="GO:0005948">
    <property type="term" value="C:acetolactate synthase complex"/>
    <property type="evidence" value="ECO:0007669"/>
    <property type="project" value="TreeGrafter"/>
</dbReference>
<feature type="domain" description="Thiamine pyrophosphate enzyme central" evidence="10">
    <location>
        <begin position="191"/>
        <end position="324"/>
    </location>
</feature>
<evidence type="ECO:0000313" key="15">
    <source>
        <dbReference type="Proteomes" id="UP000446348"/>
    </source>
</evidence>
<comment type="cofactor">
    <cofactor evidence="9">
        <name>thiamine diphosphate</name>
        <dbReference type="ChEBI" id="CHEBI:58937"/>
    </cofactor>
    <text evidence="9">Binds 1 thiamine pyrophosphate per subunit.</text>
</comment>
<dbReference type="SUPFAM" id="SSF52467">
    <property type="entry name" value="DHS-like NAD/FAD-binding domain"/>
    <property type="match status" value="1"/>
</dbReference>
<dbReference type="GO" id="GO:0030976">
    <property type="term" value="F:thiamine pyrophosphate binding"/>
    <property type="evidence" value="ECO:0007669"/>
    <property type="project" value="UniProtKB-UniRule"/>
</dbReference>
<gene>
    <name evidence="14" type="primary">ilvB</name>
    <name evidence="13" type="ORF">D3Z39_08440</name>
    <name evidence="14" type="ORF">FMM72_15190</name>
</gene>
<dbReference type="AlphaFoldDB" id="A0A845T883"/>
<dbReference type="PANTHER" id="PTHR18968:SF13">
    <property type="entry name" value="ACETOLACTATE SYNTHASE CATALYTIC SUBUNIT, MITOCHONDRIAL"/>
    <property type="match status" value="1"/>
</dbReference>
<dbReference type="Gene3D" id="3.40.50.1220">
    <property type="entry name" value="TPP-binding domain"/>
    <property type="match status" value="1"/>
</dbReference>
<evidence type="ECO:0000256" key="2">
    <source>
        <dbReference type="ARBA" id="ARBA00005025"/>
    </source>
</evidence>
<dbReference type="EMBL" id="QXWZ01000013">
    <property type="protein sequence ID" value="NBI78895.1"/>
    <property type="molecule type" value="Genomic_DNA"/>
</dbReference>
<evidence type="ECO:0000256" key="4">
    <source>
        <dbReference type="ARBA" id="ARBA00013145"/>
    </source>
</evidence>
<comment type="pathway">
    <text evidence="1 9">Amino-acid biosynthesis; L-isoleucine biosynthesis; L-isoleucine from 2-oxobutanoate: step 1/4.</text>
</comment>
<dbReference type="UniPathway" id="UPA00049">
    <property type="reaction ID" value="UER00059"/>
</dbReference>
<keyword evidence="6 9" id="KW-0786">Thiamine pyrophosphate</keyword>
<comment type="cofactor">
    <cofactor evidence="9">
        <name>Mg(2+)</name>
        <dbReference type="ChEBI" id="CHEBI:18420"/>
    </cofactor>
    <text evidence="9">Binds 1 Mg(2+) ion per subunit.</text>
</comment>
<dbReference type="Proteomes" id="UP000446348">
    <property type="component" value="Unassembled WGS sequence"/>
</dbReference>
<reference evidence="14 16" key="2">
    <citation type="submission" date="2019-06" db="EMBL/GenBank/DDBJ databases">
        <title>Draft genome sequences of 15 bacterial species constituting the stable defined intestinal microbiota of the GM15 gnotobiotic mouse model.</title>
        <authorList>
            <person name="Elie C."/>
            <person name="Mathieu A."/>
            <person name="Saliou A."/>
            <person name="Darnaud M."/>
            <person name="Leulier F."/>
            <person name="Tamellini A."/>
        </authorList>
    </citation>
    <scope>NUCLEOTIDE SEQUENCE [LARGE SCALE GENOMIC DNA]</scope>
    <source>
        <strain evidence="14 16">JM4-15</strain>
    </source>
</reference>
<keyword evidence="5 9" id="KW-0028">Amino-acid biosynthesis</keyword>
<evidence type="ECO:0000256" key="9">
    <source>
        <dbReference type="RuleBase" id="RU003591"/>
    </source>
</evidence>
<dbReference type="UniPathway" id="UPA00047">
    <property type="reaction ID" value="UER00055"/>
</dbReference>
<evidence type="ECO:0000259" key="11">
    <source>
        <dbReference type="Pfam" id="PF02775"/>
    </source>
</evidence>
<comment type="similarity">
    <text evidence="3 9">Belongs to the TPP enzyme family.</text>
</comment>
<dbReference type="PANTHER" id="PTHR18968">
    <property type="entry name" value="THIAMINE PYROPHOSPHATE ENZYMES"/>
    <property type="match status" value="1"/>
</dbReference>
<evidence type="ECO:0000313" key="14">
    <source>
        <dbReference type="EMBL" id="NDO40551.1"/>
    </source>
</evidence>
<evidence type="ECO:0000259" key="10">
    <source>
        <dbReference type="Pfam" id="PF00205"/>
    </source>
</evidence>
<evidence type="ECO:0000256" key="6">
    <source>
        <dbReference type="ARBA" id="ARBA00023052"/>
    </source>
</evidence>